<dbReference type="AlphaFoldDB" id="A0A814XMR1"/>
<comment type="caution">
    <text evidence="1">The sequence shown here is derived from an EMBL/GenBank/DDBJ whole genome shotgun (WGS) entry which is preliminary data.</text>
</comment>
<reference evidence="1" key="1">
    <citation type="submission" date="2021-02" db="EMBL/GenBank/DDBJ databases">
        <authorList>
            <person name="Nowell W R."/>
        </authorList>
    </citation>
    <scope>NUCLEOTIDE SEQUENCE</scope>
</reference>
<evidence type="ECO:0000313" key="1">
    <source>
        <dbReference type="EMBL" id="CAF1213633.1"/>
    </source>
</evidence>
<protein>
    <submittedName>
        <fullName evidence="1">Uncharacterized protein</fullName>
    </submittedName>
</protein>
<evidence type="ECO:0000313" key="2">
    <source>
        <dbReference type="Proteomes" id="UP000663860"/>
    </source>
</evidence>
<dbReference type="Proteomes" id="UP000663860">
    <property type="component" value="Unassembled WGS sequence"/>
</dbReference>
<proteinExistence type="predicted"/>
<gene>
    <name evidence="1" type="ORF">IZO911_LOCUS29314</name>
</gene>
<accession>A0A814XMR1</accession>
<sequence>MSEQITTLKQLQQLLRESYSSTENQGIQVIRGGEQTIQLPNRTVALLEDIRAYLVNYYEQTPAQIDSEERLKRLRQPLVQRLIEVQREIEQPIQLSIIDQDISTDEQSKSTIKLDDERSLDSFWPIGSESWHIHEIKPQRILELKNFSHSIGLVENMSMEFESEIPEKIANLQTIISPNEIMHQTDEVHSLQSHKIVELDVHQFTPAENNSQNAETSAHFLHAVPLVNEQQQTQLEPPEITNVRYKPKLRLSRRHTNQKPRLHDLVSTSKQWFTKSPPNVKTIKILRDLESLLFYAIL</sequence>
<dbReference type="EMBL" id="CAJNOE010000434">
    <property type="protein sequence ID" value="CAF1213633.1"/>
    <property type="molecule type" value="Genomic_DNA"/>
</dbReference>
<organism evidence="1 2">
    <name type="scientific">Adineta steineri</name>
    <dbReference type="NCBI Taxonomy" id="433720"/>
    <lineage>
        <taxon>Eukaryota</taxon>
        <taxon>Metazoa</taxon>
        <taxon>Spiralia</taxon>
        <taxon>Gnathifera</taxon>
        <taxon>Rotifera</taxon>
        <taxon>Eurotatoria</taxon>
        <taxon>Bdelloidea</taxon>
        <taxon>Adinetida</taxon>
        <taxon>Adinetidae</taxon>
        <taxon>Adineta</taxon>
    </lineage>
</organism>
<name>A0A814XMR1_9BILA</name>